<proteinExistence type="predicted"/>
<reference evidence="2 3" key="1">
    <citation type="journal article" date="2016" name="Mol. Biol. Evol.">
        <title>Comparative Genomics of Early-Diverging Mushroom-Forming Fungi Provides Insights into the Origins of Lignocellulose Decay Capabilities.</title>
        <authorList>
            <person name="Nagy L.G."/>
            <person name="Riley R."/>
            <person name="Tritt A."/>
            <person name="Adam C."/>
            <person name="Daum C."/>
            <person name="Floudas D."/>
            <person name="Sun H."/>
            <person name="Yadav J.S."/>
            <person name="Pangilinan J."/>
            <person name="Larsson K.H."/>
            <person name="Matsuura K."/>
            <person name="Barry K."/>
            <person name="Labutti K."/>
            <person name="Kuo R."/>
            <person name="Ohm R.A."/>
            <person name="Bhattacharya S.S."/>
            <person name="Shirouzu T."/>
            <person name="Yoshinaga Y."/>
            <person name="Martin F.M."/>
            <person name="Grigoriev I.V."/>
            <person name="Hibbett D.S."/>
        </authorList>
    </citation>
    <scope>NUCLEOTIDE SEQUENCE [LARGE SCALE GENOMIC DNA]</scope>
    <source>
        <strain evidence="2 3">HHB12029</strain>
    </source>
</reference>
<feature type="region of interest" description="Disordered" evidence="1">
    <location>
        <begin position="85"/>
        <end position="109"/>
    </location>
</feature>
<sequence length="284" mass="28785">MTLHLGSPLPSTTGSQALVDVDQDDNTLSSSVDPTAGLGLARHRVVLPVDGPIARREALHDLPLKDHVDAVASAVQDVNTAEASFGTASGHGRQSASFSVSPAARPNVYTPSESDALGCATLDTVTAPHGSTPLDAGHDLLFSDVGPVPVLTFIIGAQTPDGDNPSAHAPLSPGLAAAMFEGDALGGVPTIAALSPALSREERNHVLPSGDARVSAEAPAADDASSSVTGSASNARNCPAISAHQAVHFGPSETYMIVDVFSYNAVANGAAAQFVLPTDLAFLF</sequence>
<dbReference type="EMBL" id="KV426020">
    <property type="protein sequence ID" value="KZV91788.1"/>
    <property type="molecule type" value="Genomic_DNA"/>
</dbReference>
<evidence type="ECO:0000313" key="2">
    <source>
        <dbReference type="EMBL" id="KZV91788.1"/>
    </source>
</evidence>
<dbReference type="AlphaFoldDB" id="A0A165HCZ5"/>
<feature type="compositionally biased region" description="Low complexity" evidence="1">
    <location>
        <begin position="211"/>
        <end position="227"/>
    </location>
</feature>
<protein>
    <submittedName>
        <fullName evidence="2">Uncharacterized protein</fullName>
    </submittedName>
</protein>
<organism evidence="2 3">
    <name type="scientific">Exidia glandulosa HHB12029</name>
    <dbReference type="NCBI Taxonomy" id="1314781"/>
    <lineage>
        <taxon>Eukaryota</taxon>
        <taxon>Fungi</taxon>
        <taxon>Dikarya</taxon>
        <taxon>Basidiomycota</taxon>
        <taxon>Agaricomycotina</taxon>
        <taxon>Agaricomycetes</taxon>
        <taxon>Auriculariales</taxon>
        <taxon>Exidiaceae</taxon>
        <taxon>Exidia</taxon>
    </lineage>
</organism>
<accession>A0A165HCZ5</accession>
<gene>
    <name evidence="2" type="ORF">EXIGLDRAFT_86937</name>
</gene>
<dbReference type="InParanoid" id="A0A165HCZ5"/>
<feature type="region of interest" description="Disordered" evidence="1">
    <location>
        <begin position="202"/>
        <end position="234"/>
    </location>
</feature>
<evidence type="ECO:0000256" key="1">
    <source>
        <dbReference type="SAM" id="MobiDB-lite"/>
    </source>
</evidence>
<dbReference type="Proteomes" id="UP000077266">
    <property type="component" value="Unassembled WGS sequence"/>
</dbReference>
<evidence type="ECO:0000313" key="3">
    <source>
        <dbReference type="Proteomes" id="UP000077266"/>
    </source>
</evidence>
<name>A0A165HCZ5_EXIGL</name>
<keyword evidence="3" id="KW-1185">Reference proteome</keyword>